<protein>
    <submittedName>
        <fullName evidence="1">Uncharacterized protein</fullName>
    </submittedName>
</protein>
<dbReference type="AlphaFoldDB" id="A0A6A6WWI3"/>
<gene>
    <name evidence="1" type="ORF">K505DRAFT_255970</name>
</gene>
<accession>A0A6A6WWI3</accession>
<dbReference type="Proteomes" id="UP000799757">
    <property type="component" value="Unassembled WGS sequence"/>
</dbReference>
<reference evidence="1" key="1">
    <citation type="journal article" date="2020" name="Stud. Mycol.">
        <title>101 Dothideomycetes genomes: a test case for predicting lifestyles and emergence of pathogens.</title>
        <authorList>
            <person name="Haridas S."/>
            <person name="Albert R."/>
            <person name="Binder M."/>
            <person name="Bloem J."/>
            <person name="Labutti K."/>
            <person name="Salamov A."/>
            <person name="Andreopoulos B."/>
            <person name="Baker S."/>
            <person name="Barry K."/>
            <person name="Bills G."/>
            <person name="Bluhm B."/>
            <person name="Cannon C."/>
            <person name="Castanera R."/>
            <person name="Culley D."/>
            <person name="Daum C."/>
            <person name="Ezra D."/>
            <person name="Gonzalez J."/>
            <person name="Henrissat B."/>
            <person name="Kuo A."/>
            <person name="Liang C."/>
            <person name="Lipzen A."/>
            <person name="Lutzoni F."/>
            <person name="Magnuson J."/>
            <person name="Mondo S."/>
            <person name="Nolan M."/>
            <person name="Ohm R."/>
            <person name="Pangilinan J."/>
            <person name="Park H.-J."/>
            <person name="Ramirez L."/>
            <person name="Alfaro M."/>
            <person name="Sun H."/>
            <person name="Tritt A."/>
            <person name="Yoshinaga Y."/>
            <person name="Zwiers L.-H."/>
            <person name="Turgeon B."/>
            <person name="Goodwin S."/>
            <person name="Spatafora J."/>
            <person name="Crous P."/>
            <person name="Grigoriev I."/>
        </authorList>
    </citation>
    <scope>NUCLEOTIDE SEQUENCE</scope>
    <source>
        <strain evidence="1">CBS 109.77</strain>
    </source>
</reference>
<proteinExistence type="predicted"/>
<evidence type="ECO:0000313" key="1">
    <source>
        <dbReference type="EMBL" id="KAF2788244.1"/>
    </source>
</evidence>
<name>A0A6A6WWI3_9PLEO</name>
<keyword evidence="2" id="KW-1185">Reference proteome</keyword>
<dbReference type="OrthoDB" id="4851849at2759"/>
<dbReference type="InterPro" id="IPR027796">
    <property type="entry name" value="OTT_1508_deam-like"/>
</dbReference>
<dbReference type="Pfam" id="PF14441">
    <property type="entry name" value="OTT_1508_deam"/>
    <property type="match status" value="1"/>
</dbReference>
<sequence length="445" mass="50885">MTSDNLLTPAIVCAERIALLHLLHSVPTLPSSNPIDNLPFHQQGYTLPFTRERDLVSTLAFLSNTKDDPNHIPALCVKENPESSSLSVLLAVNRVNWKDGDRVLEELKQKFEKIFGILSSISSEGDQNFEDEIFTAIISMCSLRILCRLRFVANNWKKPKQPIKELLQETVRSLAELGNKTLGNHIPVATLFVERAKTVIKLADMWTKHQKPARLKALVEGVYHLGQIGELQALINTIPNRAMCPSSRTNLLNIVKKVARYREAARFLYRTAKRFWVVRKMKVILVNLPKEAFPQIPIDKYTRTLASTVARINAIDLPRDLDRICRLMNITEVQANDQFVNQTNRTLKEAKIHAEIQLVFFCELDASKLQPRVICSSKDACFLCNAFIRMHGKMHMPRHHGRLYPGWRLPLFPMLNDLEQRFNSVLGHMLSNSLITLFSRHQKTV</sequence>
<evidence type="ECO:0000313" key="2">
    <source>
        <dbReference type="Proteomes" id="UP000799757"/>
    </source>
</evidence>
<dbReference type="EMBL" id="MU002234">
    <property type="protein sequence ID" value="KAF2788244.1"/>
    <property type="molecule type" value="Genomic_DNA"/>
</dbReference>
<organism evidence="1 2">
    <name type="scientific">Melanomma pulvis-pyrius CBS 109.77</name>
    <dbReference type="NCBI Taxonomy" id="1314802"/>
    <lineage>
        <taxon>Eukaryota</taxon>
        <taxon>Fungi</taxon>
        <taxon>Dikarya</taxon>
        <taxon>Ascomycota</taxon>
        <taxon>Pezizomycotina</taxon>
        <taxon>Dothideomycetes</taxon>
        <taxon>Pleosporomycetidae</taxon>
        <taxon>Pleosporales</taxon>
        <taxon>Melanommataceae</taxon>
        <taxon>Melanomma</taxon>
    </lineage>
</organism>
<feature type="non-terminal residue" evidence="1">
    <location>
        <position position="445"/>
    </location>
</feature>